<dbReference type="EMBL" id="JBAHYK010001357">
    <property type="protein sequence ID" value="KAL0568365.1"/>
    <property type="molecule type" value="Genomic_DNA"/>
</dbReference>
<sequence length="93" mass="10291">MPSSTAPKLPSPACLETGQKQRLRVGGYRYLLLSRSITSATLALPREYTMGLMCDAMYVKAWEPRTPGSVKLQQRKSNSPTDDFDYHSVIPAG</sequence>
<gene>
    <name evidence="2" type="ORF">V5O48_013623</name>
</gene>
<organism evidence="2 3">
    <name type="scientific">Marasmius crinis-equi</name>
    <dbReference type="NCBI Taxonomy" id="585013"/>
    <lineage>
        <taxon>Eukaryota</taxon>
        <taxon>Fungi</taxon>
        <taxon>Dikarya</taxon>
        <taxon>Basidiomycota</taxon>
        <taxon>Agaricomycotina</taxon>
        <taxon>Agaricomycetes</taxon>
        <taxon>Agaricomycetidae</taxon>
        <taxon>Agaricales</taxon>
        <taxon>Marasmiineae</taxon>
        <taxon>Marasmiaceae</taxon>
        <taxon>Marasmius</taxon>
    </lineage>
</organism>
<feature type="region of interest" description="Disordered" evidence="1">
    <location>
        <begin position="68"/>
        <end position="93"/>
    </location>
</feature>
<evidence type="ECO:0000256" key="1">
    <source>
        <dbReference type="SAM" id="MobiDB-lite"/>
    </source>
</evidence>
<proteinExistence type="predicted"/>
<protein>
    <submittedName>
        <fullName evidence="2">Uncharacterized protein</fullName>
    </submittedName>
</protein>
<accession>A0ABR3EZZ0</accession>
<name>A0ABR3EZZ0_9AGAR</name>
<reference evidence="2 3" key="1">
    <citation type="submission" date="2024-02" db="EMBL/GenBank/DDBJ databases">
        <title>A draft genome for the cacao thread blight pathogen Marasmius crinis-equi.</title>
        <authorList>
            <person name="Cohen S.P."/>
            <person name="Baruah I.K."/>
            <person name="Amoako-Attah I."/>
            <person name="Bukari Y."/>
            <person name="Meinhardt L.W."/>
            <person name="Bailey B.A."/>
        </authorList>
    </citation>
    <scope>NUCLEOTIDE SEQUENCE [LARGE SCALE GENOMIC DNA]</scope>
    <source>
        <strain evidence="2 3">GH-76</strain>
    </source>
</reference>
<feature type="compositionally biased region" description="Polar residues" evidence="1">
    <location>
        <begin position="71"/>
        <end position="81"/>
    </location>
</feature>
<dbReference type="Proteomes" id="UP001465976">
    <property type="component" value="Unassembled WGS sequence"/>
</dbReference>
<evidence type="ECO:0000313" key="3">
    <source>
        <dbReference type="Proteomes" id="UP001465976"/>
    </source>
</evidence>
<comment type="caution">
    <text evidence="2">The sequence shown here is derived from an EMBL/GenBank/DDBJ whole genome shotgun (WGS) entry which is preliminary data.</text>
</comment>
<keyword evidence="3" id="KW-1185">Reference proteome</keyword>
<evidence type="ECO:0000313" key="2">
    <source>
        <dbReference type="EMBL" id="KAL0568365.1"/>
    </source>
</evidence>